<accession>A0ABT3REQ5</accession>
<evidence type="ECO:0000313" key="2">
    <source>
        <dbReference type="EMBL" id="MCX2740348.1"/>
    </source>
</evidence>
<feature type="domain" description="Methyltransferase type 11" evidence="1">
    <location>
        <begin position="36"/>
        <end position="137"/>
    </location>
</feature>
<evidence type="ECO:0000313" key="3">
    <source>
        <dbReference type="Proteomes" id="UP001207228"/>
    </source>
</evidence>
<sequence length="208" mass="23140">MLHLPISSIPAIFGNIDIYLFDQLLKGRIWKGMKLLDAGCGAGRNIQYLMQAGVKVYGADASEEAISEVQAMAAELAPTLSPKNFVAADLAHLPFPDAAFETVMCSAVLHFAHDEAHFRSMVQELWRVLQPGGMLFCRFGTTIGMEGKQQQVAPGKYQMKHGPVWFLADEALLRELMYTLQAEMLEPLKTVLVEQERSMTTLVLRKRG</sequence>
<dbReference type="PANTHER" id="PTHR43464:SF23">
    <property type="entry name" value="JUVENILE HORMONE ACID O-METHYLTRANSFERASE"/>
    <property type="match status" value="1"/>
</dbReference>
<dbReference type="SUPFAM" id="SSF53335">
    <property type="entry name" value="S-adenosyl-L-methionine-dependent methyltransferases"/>
    <property type="match status" value="1"/>
</dbReference>
<comment type="caution">
    <text evidence="2">The sequence shown here is derived from an EMBL/GenBank/DDBJ whole genome shotgun (WGS) entry which is preliminary data.</text>
</comment>
<dbReference type="CDD" id="cd02440">
    <property type="entry name" value="AdoMet_MTases"/>
    <property type="match status" value="1"/>
</dbReference>
<protein>
    <submittedName>
        <fullName evidence="2">Class I SAM-dependent methyltransferase</fullName>
    </submittedName>
</protein>
<keyword evidence="3" id="KW-1185">Reference proteome</keyword>
<gene>
    <name evidence="2" type="ORF">OO017_10360</name>
</gene>
<dbReference type="Proteomes" id="UP001207228">
    <property type="component" value="Unassembled WGS sequence"/>
</dbReference>
<proteinExistence type="predicted"/>
<dbReference type="Pfam" id="PF08241">
    <property type="entry name" value="Methyltransf_11"/>
    <property type="match status" value="1"/>
</dbReference>
<keyword evidence="2" id="KW-0808">Transferase</keyword>
<dbReference type="RefSeq" id="WP_266052407.1">
    <property type="nucleotide sequence ID" value="NZ_JAPFQO010000006.1"/>
</dbReference>
<keyword evidence="2" id="KW-0489">Methyltransferase</keyword>
<reference evidence="2 3" key="1">
    <citation type="submission" date="2022-11" db="EMBL/GenBank/DDBJ databases">
        <title>The characterization of three novel Bacteroidetes species and genomic analysis of their roles in tidal elemental geochemical cycles.</title>
        <authorList>
            <person name="Ma K.-J."/>
        </authorList>
    </citation>
    <scope>NUCLEOTIDE SEQUENCE [LARGE SCALE GENOMIC DNA]</scope>
    <source>
        <strain evidence="2 3">M82</strain>
    </source>
</reference>
<dbReference type="InterPro" id="IPR029063">
    <property type="entry name" value="SAM-dependent_MTases_sf"/>
</dbReference>
<dbReference type="InterPro" id="IPR013216">
    <property type="entry name" value="Methyltransf_11"/>
</dbReference>
<dbReference type="EMBL" id="JAPFQO010000006">
    <property type="protein sequence ID" value="MCX2740348.1"/>
    <property type="molecule type" value="Genomic_DNA"/>
</dbReference>
<dbReference type="GO" id="GO:0032259">
    <property type="term" value="P:methylation"/>
    <property type="evidence" value="ECO:0007669"/>
    <property type="project" value="UniProtKB-KW"/>
</dbReference>
<dbReference type="Gene3D" id="3.40.50.150">
    <property type="entry name" value="Vaccinia Virus protein VP39"/>
    <property type="match status" value="1"/>
</dbReference>
<dbReference type="PANTHER" id="PTHR43464">
    <property type="entry name" value="METHYLTRANSFERASE"/>
    <property type="match status" value="1"/>
</dbReference>
<evidence type="ECO:0000259" key="1">
    <source>
        <dbReference type="Pfam" id="PF08241"/>
    </source>
</evidence>
<name>A0ABT3REQ5_9BACT</name>
<organism evidence="2 3">
    <name type="scientific">Pontibacter anaerobius</name>
    <dbReference type="NCBI Taxonomy" id="2993940"/>
    <lineage>
        <taxon>Bacteria</taxon>
        <taxon>Pseudomonadati</taxon>
        <taxon>Bacteroidota</taxon>
        <taxon>Cytophagia</taxon>
        <taxon>Cytophagales</taxon>
        <taxon>Hymenobacteraceae</taxon>
        <taxon>Pontibacter</taxon>
    </lineage>
</organism>
<dbReference type="GO" id="GO:0008168">
    <property type="term" value="F:methyltransferase activity"/>
    <property type="evidence" value="ECO:0007669"/>
    <property type="project" value="UniProtKB-KW"/>
</dbReference>